<organism evidence="7 8">
    <name type="scientific">Pontibacter locisalis</name>
    <dbReference type="NCBI Taxonomy" id="1719035"/>
    <lineage>
        <taxon>Bacteria</taxon>
        <taxon>Pseudomonadati</taxon>
        <taxon>Bacteroidota</taxon>
        <taxon>Cytophagia</taxon>
        <taxon>Cytophagales</taxon>
        <taxon>Hymenobacteraceae</taxon>
        <taxon>Pontibacter</taxon>
    </lineage>
</organism>
<comment type="subcellular location">
    <subcellularLocation>
        <location evidence="1">Cell outer membrane</location>
    </subcellularLocation>
</comment>
<dbReference type="Gene3D" id="1.25.40.390">
    <property type="match status" value="1"/>
</dbReference>
<gene>
    <name evidence="7" type="ORF">ACFSRY_13455</name>
</gene>
<keyword evidence="8" id="KW-1185">Reference proteome</keyword>
<dbReference type="Pfam" id="PF07980">
    <property type="entry name" value="SusD_RagB"/>
    <property type="match status" value="1"/>
</dbReference>
<dbReference type="Gene3D" id="1.25.40.900">
    <property type="match status" value="1"/>
</dbReference>
<keyword evidence="3" id="KW-0732">Signal</keyword>
<evidence type="ECO:0000256" key="5">
    <source>
        <dbReference type="ARBA" id="ARBA00023237"/>
    </source>
</evidence>
<dbReference type="Proteomes" id="UP001597544">
    <property type="component" value="Unassembled WGS sequence"/>
</dbReference>
<evidence type="ECO:0000313" key="7">
    <source>
        <dbReference type="EMBL" id="MFD2514877.1"/>
    </source>
</evidence>
<evidence type="ECO:0000313" key="8">
    <source>
        <dbReference type="Proteomes" id="UP001597544"/>
    </source>
</evidence>
<evidence type="ECO:0000256" key="2">
    <source>
        <dbReference type="ARBA" id="ARBA00006275"/>
    </source>
</evidence>
<protein>
    <submittedName>
        <fullName evidence="7">RagB/SusD family nutrient uptake outer membrane protein</fullName>
    </submittedName>
</protein>
<dbReference type="InterPro" id="IPR012944">
    <property type="entry name" value="SusD_RagB_dom"/>
</dbReference>
<accession>A0ABW5IPE6</accession>
<evidence type="ECO:0000256" key="3">
    <source>
        <dbReference type="ARBA" id="ARBA00022729"/>
    </source>
</evidence>
<name>A0ABW5IPE6_9BACT</name>
<evidence type="ECO:0000256" key="1">
    <source>
        <dbReference type="ARBA" id="ARBA00004442"/>
    </source>
</evidence>
<dbReference type="SUPFAM" id="SSF48452">
    <property type="entry name" value="TPR-like"/>
    <property type="match status" value="1"/>
</dbReference>
<comment type="caution">
    <text evidence="7">The sequence shown here is derived from an EMBL/GenBank/DDBJ whole genome shotgun (WGS) entry which is preliminary data.</text>
</comment>
<dbReference type="EMBL" id="JBHULU010000020">
    <property type="protein sequence ID" value="MFD2514877.1"/>
    <property type="molecule type" value="Genomic_DNA"/>
</dbReference>
<reference evidence="8" key="1">
    <citation type="journal article" date="2019" name="Int. J. Syst. Evol. Microbiol.">
        <title>The Global Catalogue of Microorganisms (GCM) 10K type strain sequencing project: providing services to taxonomists for standard genome sequencing and annotation.</title>
        <authorList>
            <consortium name="The Broad Institute Genomics Platform"/>
            <consortium name="The Broad Institute Genome Sequencing Center for Infectious Disease"/>
            <person name="Wu L."/>
            <person name="Ma J."/>
        </authorList>
    </citation>
    <scope>NUCLEOTIDE SEQUENCE [LARGE SCALE GENOMIC DNA]</scope>
    <source>
        <strain evidence="8">KCTC 42498</strain>
    </source>
</reference>
<dbReference type="RefSeq" id="WP_377508807.1">
    <property type="nucleotide sequence ID" value="NZ_JBHULU010000020.1"/>
</dbReference>
<sequence>MLDAIAFERRKELLGEGHRWFDVKRTSRNLVRTDCPAPALDCALAPADREWVWPIPQGEIDANANINNQQTSGY</sequence>
<dbReference type="InterPro" id="IPR011990">
    <property type="entry name" value="TPR-like_helical_dom_sf"/>
</dbReference>
<feature type="domain" description="RagB/SusD" evidence="6">
    <location>
        <begin position="1"/>
        <end position="74"/>
    </location>
</feature>
<proteinExistence type="inferred from homology"/>
<evidence type="ECO:0000259" key="6">
    <source>
        <dbReference type="Pfam" id="PF07980"/>
    </source>
</evidence>
<evidence type="ECO:0000256" key="4">
    <source>
        <dbReference type="ARBA" id="ARBA00023136"/>
    </source>
</evidence>
<comment type="similarity">
    <text evidence="2">Belongs to the SusD family.</text>
</comment>
<keyword evidence="4" id="KW-0472">Membrane</keyword>
<keyword evidence="5" id="KW-0998">Cell outer membrane</keyword>